<dbReference type="EMBL" id="MU006221">
    <property type="protein sequence ID" value="KAF2829368.1"/>
    <property type="molecule type" value="Genomic_DNA"/>
</dbReference>
<evidence type="ECO:0000259" key="1">
    <source>
        <dbReference type="Pfam" id="PF01966"/>
    </source>
</evidence>
<organism evidence="2 3">
    <name type="scientific">Ophiobolus disseminans</name>
    <dbReference type="NCBI Taxonomy" id="1469910"/>
    <lineage>
        <taxon>Eukaryota</taxon>
        <taxon>Fungi</taxon>
        <taxon>Dikarya</taxon>
        <taxon>Ascomycota</taxon>
        <taxon>Pezizomycotina</taxon>
        <taxon>Dothideomycetes</taxon>
        <taxon>Pleosporomycetidae</taxon>
        <taxon>Pleosporales</taxon>
        <taxon>Pleosporineae</taxon>
        <taxon>Phaeosphaeriaceae</taxon>
        <taxon>Ophiobolus</taxon>
    </lineage>
</organism>
<dbReference type="OrthoDB" id="2378324at2759"/>
<accession>A0A6A7A9F9</accession>
<dbReference type="InterPro" id="IPR006674">
    <property type="entry name" value="HD_domain"/>
</dbReference>
<proteinExistence type="predicted"/>
<dbReference type="AlphaFoldDB" id="A0A6A7A9F9"/>
<evidence type="ECO:0000313" key="3">
    <source>
        <dbReference type="Proteomes" id="UP000799424"/>
    </source>
</evidence>
<evidence type="ECO:0000313" key="2">
    <source>
        <dbReference type="EMBL" id="KAF2829368.1"/>
    </source>
</evidence>
<name>A0A6A7A9F9_9PLEO</name>
<feature type="domain" description="HD" evidence="1">
    <location>
        <begin position="2"/>
        <end position="77"/>
    </location>
</feature>
<dbReference type="PANTHER" id="PTHR35569">
    <property type="entry name" value="CYANAMIDE HYDRATASE DDI2-RELATED"/>
    <property type="match status" value="1"/>
</dbReference>
<feature type="non-terminal residue" evidence="2">
    <location>
        <position position="1"/>
    </location>
</feature>
<feature type="non-terminal residue" evidence="2">
    <location>
        <position position="153"/>
    </location>
</feature>
<gene>
    <name evidence="2" type="ORF">CC86DRAFT_262801</name>
</gene>
<protein>
    <recommendedName>
        <fullName evidence="1">HD domain-containing protein</fullName>
    </recommendedName>
</protein>
<keyword evidence="3" id="KW-1185">Reference proteome</keyword>
<dbReference type="Proteomes" id="UP000799424">
    <property type="component" value="Unassembled WGS sequence"/>
</dbReference>
<dbReference type="PANTHER" id="PTHR35569:SF1">
    <property type="entry name" value="CYANAMIDE HYDRATASE DDI2-RELATED"/>
    <property type="match status" value="1"/>
</dbReference>
<dbReference type="SUPFAM" id="SSF109604">
    <property type="entry name" value="HD-domain/PDEase-like"/>
    <property type="match status" value="1"/>
</dbReference>
<sequence length="153" mass="16756">HDLLFTACLFHDIGTTDTYDGPLRFEIHGADAAVTFLTQHADISATDKHSVWTAIACHTSPQIAEHIGELSRLVRLAVLTDFGRGSEAWDVLEPLRSGFEDVFERRGVEKALGDRVVEQAKRSPGKAPNVSWAGGMVKASLEEPGWEGVNRAF</sequence>
<dbReference type="Gene3D" id="1.10.3210.10">
    <property type="entry name" value="Hypothetical protein af1432"/>
    <property type="match status" value="1"/>
</dbReference>
<reference evidence="2" key="1">
    <citation type="journal article" date="2020" name="Stud. Mycol.">
        <title>101 Dothideomycetes genomes: a test case for predicting lifestyles and emergence of pathogens.</title>
        <authorList>
            <person name="Haridas S."/>
            <person name="Albert R."/>
            <person name="Binder M."/>
            <person name="Bloem J."/>
            <person name="Labutti K."/>
            <person name="Salamov A."/>
            <person name="Andreopoulos B."/>
            <person name="Baker S."/>
            <person name="Barry K."/>
            <person name="Bills G."/>
            <person name="Bluhm B."/>
            <person name="Cannon C."/>
            <person name="Castanera R."/>
            <person name="Culley D."/>
            <person name="Daum C."/>
            <person name="Ezra D."/>
            <person name="Gonzalez J."/>
            <person name="Henrissat B."/>
            <person name="Kuo A."/>
            <person name="Liang C."/>
            <person name="Lipzen A."/>
            <person name="Lutzoni F."/>
            <person name="Magnuson J."/>
            <person name="Mondo S."/>
            <person name="Nolan M."/>
            <person name="Ohm R."/>
            <person name="Pangilinan J."/>
            <person name="Park H.-J."/>
            <person name="Ramirez L."/>
            <person name="Alfaro M."/>
            <person name="Sun H."/>
            <person name="Tritt A."/>
            <person name="Yoshinaga Y."/>
            <person name="Zwiers L.-H."/>
            <person name="Turgeon B."/>
            <person name="Goodwin S."/>
            <person name="Spatafora J."/>
            <person name="Crous P."/>
            <person name="Grigoriev I."/>
        </authorList>
    </citation>
    <scope>NUCLEOTIDE SEQUENCE</scope>
    <source>
        <strain evidence="2">CBS 113818</strain>
    </source>
</reference>
<dbReference type="Pfam" id="PF01966">
    <property type="entry name" value="HD"/>
    <property type="match status" value="1"/>
</dbReference>